<dbReference type="Pfam" id="PF03797">
    <property type="entry name" value="Autotransporter"/>
    <property type="match status" value="1"/>
</dbReference>
<feature type="domain" description="Autotransporter" evidence="3">
    <location>
        <begin position="873"/>
        <end position="1155"/>
    </location>
</feature>
<gene>
    <name evidence="4" type="ORF">MESMUL_18560</name>
</gene>
<feature type="region of interest" description="Disordered" evidence="1">
    <location>
        <begin position="55"/>
        <end position="76"/>
    </location>
</feature>
<sequence length="1155" mass="122163">MLTRKFRRSALSLALSLTLLAPASAFALTTAQAHSASGEPLLTIDFYDEGDVFTPPDPVKGDQATDPVTSKGTLSADQKNSVEMALNYALGYVTQGKTYASEGRMAVYVEHDDNASSFYIKGSENADGTYNSPIFDLVSKDQLTRGVQILFEADNASDIATPTPYLYPIIEEAGTVFAPVIVHELGHSLGIIAPNEGITTAETLSTDLIWFDKSNLTPFASHLYSCMVWDEAAQLFRPDPTVPGVRAAAGTVITLTPSPYRTDELRETITPTPEDSGKFLVSAYNTSGVYFRGPHVSEVLNGAFSNSIPVNGYQDYFYEDYGITLFYAELSHLELERSLMSHQRYRNYTMLLEAELAVLQDIGYDIDRSLFYGHSIYNDGLTVTNQYGYSHGTTLGIGLHVFGSGNTVTQAAPIAASGEAAVGIRNDGSGNTIYVPAGTTVSSSGVHGIGLLFAYGKDNRLIQSGTVSAPGEGGIGVRFDFGHNAIADFYGYRGSFIHYVGGENQPVTGLWNGYPLNLDGPLIRSYDLSGSLSGSDAAIYIGENALVSAINILRGASITGDIISDWNPDLTLETSEGETLSVVNKAAAEEAGVPLYTDLNFGYRTASDGSADTSSADPDFNLTYNDSISGPETIRLNVIGGNLTLTGKSDVYSIRNDATLTLGTPASVAATTTFTNSDNATLVTPITADGTLGVIATEEAGSSLQGTWCLTPPETYYRTGTAITARHSAVTLNGGNLEWEGTIAAYTRSPTLTLRVTGSRATPTITVERPSDAYSQYGTSPAARGAGSGVLALASAAEGDTQTLIRTIDYLPNGAAVDAALSQLSAETYNAAADAELRSMSAANTALFTRVHASTLEAKANLAASDSVAASGFPISQWTGYAMPFASRTLRHGLSGHADYRGSAAGILSGIERNAGDGLTWGLDAGLIGRHTSLHQNHNDRVNSAGFSVGTHVFYSPDNWNGFYIAGAANVGFDENHSKRRIAISDYRRTAKGHYTSVGASGLAALGKDFFAGNVSFGPIVTAEYGVTRREGFTERGGDGVNLRIKGGSEDTFATTVGGHLSGFSRTETGLRLAANLTAGWKHEFTGSGYTATASFAGYPGTAFETRTERGARDGFVIQGTASLQSPGRRVFANLTSGYAHDTGFNVGFEAGFRF</sequence>
<evidence type="ECO:0000256" key="1">
    <source>
        <dbReference type="SAM" id="MobiDB-lite"/>
    </source>
</evidence>
<organism evidence="4 5">
    <name type="scientific">Mesosutterella multiformis</name>
    <dbReference type="NCBI Taxonomy" id="2259133"/>
    <lineage>
        <taxon>Bacteria</taxon>
        <taxon>Pseudomonadati</taxon>
        <taxon>Pseudomonadota</taxon>
        <taxon>Betaproteobacteria</taxon>
        <taxon>Burkholderiales</taxon>
        <taxon>Sutterellaceae</taxon>
        <taxon>Mesosutterella</taxon>
    </lineage>
</organism>
<dbReference type="SUPFAM" id="SSF103515">
    <property type="entry name" value="Autotransporter"/>
    <property type="match status" value="1"/>
</dbReference>
<dbReference type="RefSeq" id="WP_170135144.1">
    <property type="nucleotide sequence ID" value="NZ_BGZJ01000002.1"/>
</dbReference>
<feature type="chain" id="PRO_5017333142" description="Autotransporter domain-containing protein" evidence="2">
    <location>
        <begin position="28"/>
        <end position="1155"/>
    </location>
</feature>
<evidence type="ECO:0000313" key="5">
    <source>
        <dbReference type="Proteomes" id="UP000266091"/>
    </source>
</evidence>
<dbReference type="Proteomes" id="UP000266091">
    <property type="component" value="Unassembled WGS sequence"/>
</dbReference>
<dbReference type="InterPro" id="IPR036709">
    <property type="entry name" value="Autotransporte_beta_dom_sf"/>
</dbReference>
<protein>
    <recommendedName>
        <fullName evidence="3">Autotransporter domain-containing protein</fullName>
    </recommendedName>
</protein>
<feature type="signal peptide" evidence="2">
    <location>
        <begin position="1"/>
        <end position="27"/>
    </location>
</feature>
<dbReference type="AlphaFoldDB" id="A0A388SDR4"/>
<dbReference type="EMBL" id="BGZJ01000002">
    <property type="protein sequence ID" value="GBO94502.1"/>
    <property type="molecule type" value="Genomic_DNA"/>
</dbReference>
<dbReference type="PROSITE" id="PS51208">
    <property type="entry name" value="AUTOTRANSPORTER"/>
    <property type="match status" value="1"/>
</dbReference>
<dbReference type="InterPro" id="IPR006311">
    <property type="entry name" value="TAT_signal"/>
</dbReference>
<keyword evidence="2" id="KW-0732">Signal</keyword>
<dbReference type="PROSITE" id="PS51318">
    <property type="entry name" value="TAT"/>
    <property type="match status" value="1"/>
</dbReference>
<accession>A0A388SDR4</accession>
<reference evidence="4 5" key="1">
    <citation type="journal article" date="2018" name="Int. J. Syst. Evol. Microbiol.">
        <title>Mesosutterella multiformis gen. nov., sp. nov., a member of the family Sutterellaceae and Sutterella megalosphaeroides sp. nov., isolated from human faeces.</title>
        <authorList>
            <person name="Sakamoto M."/>
            <person name="Ikeyama N."/>
            <person name="Kunihiro T."/>
            <person name="Iino T."/>
            <person name="Yuki M."/>
            <person name="Ohkuma M."/>
        </authorList>
    </citation>
    <scope>NUCLEOTIDE SEQUENCE [LARGE SCALE GENOMIC DNA]</scope>
    <source>
        <strain evidence="4 5">4NBBH2</strain>
    </source>
</reference>
<evidence type="ECO:0000256" key="2">
    <source>
        <dbReference type="SAM" id="SignalP"/>
    </source>
</evidence>
<dbReference type="SMART" id="SM00869">
    <property type="entry name" value="Autotransporter"/>
    <property type="match status" value="1"/>
</dbReference>
<evidence type="ECO:0000259" key="3">
    <source>
        <dbReference type="PROSITE" id="PS51208"/>
    </source>
</evidence>
<feature type="compositionally biased region" description="Polar residues" evidence="1">
    <location>
        <begin position="66"/>
        <end position="76"/>
    </location>
</feature>
<dbReference type="InterPro" id="IPR005546">
    <property type="entry name" value="Autotransporte_beta"/>
</dbReference>
<proteinExistence type="predicted"/>
<comment type="caution">
    <text evidence="4">The sequence shown here is derived from an EMBL/GenBank/DDBJ whole genome shotgun (WGS) entry which is preliminary data.</text>
</comment>
<evidence type="ECO:0000313" key="4">
    <source>
        <dbReference type="EMBL" id="GBO94502.1"/>
    </source>
</evidence>
<keyword evidence="5" id="KW-1185">Reference proteome</keyword>
<name>A0A388SDR4_9BURK</name>
<dbReference type="Gene3D" id="2.40.128.130">
    <property type="entry name" value="Autotransporter beta-domain"/>
    <property type="match status" value="1"/>
</dbReference>